<feature type="compositionally biased region" description="Basic and acidic residues" evidence="1">
    <location>
        <begin position="74"/>
        <end position="89"/>
    </location>
</feature>
<evidence type="ECO:0000256" key="2">
    <source>
        <dbReference type="SAM" id="Phobius"/>
    </source>
</evidence>
<proteinExistence type="predicted"/>
<name>A0A317K1C1_9ACTN</name>
<protein>
    <submittedName>
        <fullName evidence="3">Serine protease</fullName>
    </submittedName>
</protein>
<keyword evidence="4" id="KW-1185">Reference proteome</keyword>
<evidence type="ECO:0000256" key="1">
    <source>
        <dbReference type="SAM" id="MobiDB-lite"/>
    </source>
</evidence>
<dbReference type="GO" id="GO:0006508">
    <property type="term" value="P:proteolysis"/>
    <property type="evidence" value="ECO:0007669"/>
    <property type="project" value="UniProtKB-KW"/>
</dbReference>
<reference evidence="4" key="1">
    <citation type="submission" date="2018-05" db="EMBL/GenBank/DDBJ databases">
        <title>Micromonospora globispora sp. nov. and Micromonospora rugosa sp. nov., isolated from marine sediment.</title>
        <authorList>
            <person name="Carro L."/>
            <person name="Aysel V."/>
            <person name="Cetin D."/>
            <person name="Igual J.M."/>
            <person name="Klenk H.-P."/>
            <person name="Trujillo M.E."/>
            <person name="Sahin N."/>
        </authorList>
    </citation>
    <scope>NUCLEOTIDE SEQUENCE [LARGE SCALE GENOMIC DNA]</scope>
    <source>
        <strain evidence="4">S2904</strain>
    </source>
</reference>
<evidence type="ECO:0000313" key="4">
    <source>
        <dbReference type="Proteomes" id="UP000245683"/>
    </source>
</evidence>
<comment type="caution">
    <text evidence="3">The sequence shown here is derived from an EMBL/GenBank/DDBJ whole genome shotgun (WGS) entry which is preliminary data.</text>
</comment>
<feature type="region of interest" description="Disordered" evidence="1">
    <location>
        <begin position="150"/>
        <end position="185"/>
    </location>
</feature>
<gene>
    <name evidence="3" type="ORF">DLJ46_16985</name>
</gene>
<feature type="non-terminal residue" evidence="3">
    <location>
        <position position="185"/>
    </location>
</feature>
<organism evidence="3 4">
    <name type="scientific">Micromonospora globispora</name>
    <dbReference type="NCBI Taxonomy" id="1450148"/>
    <lineage>
        <taxon>Bacteria</taxon>
        <taxon>Bacillati</taxon>
        <taxon>Actinomycetota</taxon>
        <taxon>Actinomycetes</taxon>
        <taxon>Micromonosporales</taxon>
        <taxon>Micromonosporaceae</taxon>
        <taxon>Micromonospora</taxon>
    </lineage>
</organism>
<feature type="compositionally biased region" description="Low complexity" evidence="1">
    <location>
        <begin position="161"/>
        <end position="185"/>
    </location>
</feature>
<dbReference type="AlphaFoldDB" id="A0A317K1C1"/>
<feature type="compositionally biased region" description="Low complexity" evidence="1">
    <location>
        <begin position="98"/>
        <end position="107"/>
    </location>
</feature>
<keyword evidence="3" id="KW-0645">Protease</keyword>
<sequence>MDRWTDPIDPDGTPRRPEPPSDEPPAWLTDRPEPRSSYLFGDEPDEPVDAWRDRPTERWRPDRTGELPFPVSPLERRDGHPGERPDLDATVRQPADLTAYRAARAATPTESGGGRHRQPSRFPRPVLIGGAAAAATLVASLGVGALLLPGNDQQTDRTSADDAVAAAPALPGTASAPADAVAAAG</sequence>
<feature type="transmembrane region" description="Helical" evidence="2">
    <location>
        <begin position="126"/>
        <end position="148"/>
    </location>
</feature>
<dbReference type="Proteomes" id="UP000245683">
    <property type="component" value="Unassembled WGS sequence"/>
</dbReference>
<feature type="region of interest" description="Disordered" evidence="1">
    <location>
        <begin position="1"/>
        <end position="123"/>
    </location>
</feature>
<dbReference type="GO" id="GO:0008233">
    <property type="term" value="F:peptidase activity"/>
    <property type="evidence" value="ECO:0007669"/>
    <property type="project" value="UniProtKB-KW"/>
</dbReference>
<feature type="compositionally biased region" description="Basic and acidic residues" evidence="1">
    <location>
        <begin position="49"/>
        <end position="65"/>
    </location>
</feature>
<evidence type="ECO:0000313" key="3">
    <source>
        <dbReference type="EMBL" id="PWU46701.1"/>
    </source>
</evidence>
<keyword evidence="2" id="KW-0472">Membrane</keyword>
<feature type="compositionally biased region" description="Basic and acidic residues" evidence="1">
    <location>
        <begin position="1"/>
        <end position="19"/>
    </location>
</feature>
<dbReference type="EMBL" id="QGSV01000212">
    <property type="protein sequence ID" value="PWU46701.1"/>
    <property type="molecule type" value="Genomic_DNA"/>
</dbReference>
<keyword evidence="3" id="KW-0378">Hydrolase</keyword>
<keyword evidence="2" id="KW-1133">Transmembrane helix</keyword>
<keyword evidence="2" id="KW-0812">Transmembrane</keyword>
<accession>A0A317K1C1</accession>